<proteinExistence type="predicted"/>
<organism evidence="1 2">
    <name type="scientific">Mycena metata</name>
    <dbReference type="NCBI Taxonomy" id="1033252"/>
    <lineage>
        <taxon>Eukaryota</taxon>
        <taxon>Fungi</taxon>
        <taxon>Dikarya</taxon>
        <taxon>Basidiomycota</taxon>
        <taxon>Agaricomycotina</taxon>
        <taxon>Agaricomycetes</taxon>
        <taxon>Agaricomycetidae</taxon>
        <taxon>Agaricales</taxon>
        <taxon>Marasmiineae</taxon>
        <taxon>Mycenaceae</taxon>
        <taxon>Mycena</taxon>
    </lineage>
</organism>
<gene>
    <name evidence="1" type="ORF">B0H16DRAFT_1807440</name>
</gene>
<dbReference type="EMBL" id="JARKIB010000032">
    <property type="protein sequence ID" value="KAJ7762659.1"/>
    <property type="molecule type" value="Genomic_DNA"/>
</dbReference>
<sequence>MAAKFTRLPAELLDGIASQVPVTDLLTLCRTNHALYDVSLRWIYHTISPTTLAGAVKVLKVLTSNQAAAACVKVLDIHLEFDGVLKSFTRLMKMALVKLTSLTSLNLSFLPNSFSFFAHTRFPRLRDCQIPFCADTAAFLRLHPTLVKLIVLPDFVPVNPTHPPSPISLPHLRDFSGPALMARQVVPHSPIELVTLSWDRSLDEMYHHVLGAFSRMHEPPRVMSNLVSTWDPALLLAIAKHLPHLTVLNIWKLTTHTGEGTLTGFYDALKTAILDLPHLFTFSFTRIGDDAPPTLADLALEFSAVRELGSRSATLHVCTFASNTTWYRIKENFWYPSAANKNMAESEWRVRWLVRGAVETPAEFPGYAEEMEKGLGKARWTELINKLGPSAE</sequence>
<evidence type="ECO:0000313" key="2">
    <source>
        <dbReference type="Proteomes" id="UP001215598"/>
    </source>
</evidence>
<accession>A0AAD7JHC5</accession>
<protein>
    <recommendedName>
        <fullName evidence="3">F-box domain-containing protein</fullName>
    </recommendedName>
</protein>
<dbReference type="InterPro" id="IPR032675">
    <property type="entry name" value="LRR_dom_sf"/>
</dbReference>
<reference evidence="1" key="1">
    <citation type="submission" date="2023-03" db="EMBL/GenBank/DDBJ databases">
        <title>Massive genome expansion in bonnet fungi (Mycena s.s.) driven by repeated elements and novel gene families across ecological guilds.</title>
        <authorList>
            <consortium name="Lawrence Berkeley National Laboratory"/>
            <person name="Harder C.B."/>
            <person name="Miyauchi S."/>
            <person name="Viragh M."/>
            <person name="Kuo A."/>
            <person name="Thoen E."/>
            <person name="Andreopoulos B."/>
            <person name="Lu D."/>
            <person name="Skrede I."/>
            <person name="Drula E."/>
            <person name="Henrissat B."/>
            <person name="Morin E."/>
            <person name="Kohler A."/>
            <person name="Barry K."/>
            <person name="LaButti K."/>
            <person name="Morin E."/>
            <person name="Salamov A."/>
            <person name="Lipzen A."/>
            <person name="Mereny Z."/>
            <person name="Hegedus B."/>
            <person name="Baldrian P."/>
            <person name="Stursova M."/>
            <person name="Weitz H."/>
            <person name="Taylor A."/>
            <person name="Grigoriev I.V."/>
            <person name="Nagy L.G."/>
            <person name="Martin F."/>
            <person name="Kauserud H."/>
        </authorList>
    </citation>
    <scope>NUCLEOTIDE SEQUENCE</scope>
    <source>
        <strain evidence="1">CBHHK182m</strain>
    </source>
</reference>
<keyword evidence="2" id="KW-1185">Reference proteome</keyword>
<dbReference type="AlphaFoldDB" id="A0AAD7JHC5"/>
<evidence type="ECO:0008006" key="3">
    <source>
        <dbReference type="Google" id="ProtNLM"/>
    </source>
</evidence>
<dbReference type="Proteomes" id="UP001215598">
    <property type="component" value="Unassembled WGS sequence"/>
</dbReference>
<comment type="caution">
    <text evidence="1">The sequence shown here is derived from an EMBL/GenBank/DDBJ whole genome shotgun (WGS) entry which is preliminary data.</text>
</comment>
<evidence type="ECO:0000313" key="1">
    <source>
        <dbReference type="EMBL" id="KAJ7762659.1"/>
    </source>
</evidence>
<dbReference type="Gene3D" id="3.80.10.10">
    <property type="entry name" value="Ribonuclease Inhibitor"/>
    <property type="match status" value="1"/>
</dbReference>
<name>A0AAD7JHC5_9AGAR</name>